<evidence type="ECO:0000256" key="2">
    <source>
        <dbReference type="ARBA" id="ARBA00012438"/>
    </source>
</evidence>
<sequence>MPDKRATAQQHSDDGFAEAREHLRLRRSLFHMLLSLPFALVICWGLKSLVPGRVLLDWLALKTLAVLLRIAIERWRLMPGHWRRGVRANHAAEAFDGLTWSALGFGVAAAARSDIDMETIAVVVGAGAVGNVVLSGSFASHAIFLGTLLLPTAAWQLARGGDIPLATGVCLLLLFVLLLRDGHTASRAAAELLRLRQRLDHLLDERSRALALAEERSAVKSRFLATMSHEMRTPLHGMLGNAQLLRGAVLPEGRERLATLERAGEHLLGLINDVLDLSRIEAGQLAVQRAPFDLAALLRDVTDLARPAAAAKGLALELDSRLPTPDWRLGDVARIRQVLLNLVGNATKFTEHGRVLLRARTTADGGVAFEVADTGIGIPAEQIARIFDAFHQLDSSLQRRHDGAGLGLAISRELVQAMGGDLACTSEPGRGTSFRFRLALTAVAALAGTDGVGGTGTGTGTGATDTHADATPAPRRPRVLHADDNPVNAAVATAMLASLGYDVCAVEDGAEALDRFRAAPPDARFDLVLLDWHMPVMDGLEATRHMRDHERHHGWPRVPIVAVTANAYESDREASLLAGMDAHLAKPFGLTELRALLEPLLERANSRARSRA</sequence>
<reference evidence="15" key="5">
    <citation type="submission" date="2025-08" db="UniProtKB">
        <authorList>
            <consortium name="RefSeq"/>
        </authorList>
    </citation>
    <scope>IDENTIFICATION</scope>
</reference>
<feature type="transmembrane region" description="Helical" evidence="11">
    <location>
        <begin position="120"/>
        <end position="143"/>
    </location>
</feature>
<evidence type="ECO:0000256" key="7">
    <source>
        <dbReference type="ARBA" id="ARBA00058004"/>
    </source>
</evidence>
<feature type="domain" description="Response regulatory" evidence="13">
    <location>
        <begin position="478"/>
        <end position="601"/>
    </location>
</feature>
<organism evidence="14 15">
    <name type="scientific">Derxia gummosa DSM 723</name>
    <dbReference type="NCBI Taxonomy" id="1121388"/>
    <lineage>
        <taxon>Bacteria</taxon>
        <taxon>Pseudomonadati</taxon>
        <taxon>Pseudomonadota</taxon>
        <taxon>Betaproteobacteria</taxon>
        <taxon>Burkholderiales</taxon>
        <taxon>Alcaligenaceae</taxon>
        <taxon>Derxia</taxon>
    </lineage>
</organism>
<dbReference type="PRINTS" id="PR00344">
    <property type="entry name" value="BCTRLSENSOR"/>
</dbReference>
<comment type="function">
    <text evidence="7">Member of the two-component regulatory system BvgS/BvgA. Phosphorylates BvgA via a four-step phosphorelay in response to environmental signals.</text>
</comment>
<evidence type="ECO:0000313" key="14">
    <source>
        <dbReference type="Proteomes" id="UP000675920"/>
    </source>
</evidence>
<feature type="transmembrane region" description="Helical" evidence="11">
    <location>
        <begin position="29"/>
        <end position="49"/>
    </location>
</feature>
<dbReference type="InterPro" id="IPR004358">
    <property type="entry name" value="Sig_transdc_His_kin-like_C"/>
</dbReference>
<dbReference type="PROSITE" id="PS50110">
    <property type="entry name" value="RESPONSE_REGULATORY"/>
    <property type="match status" value="1"/>
</dbReference>
<evidence type="ECO:0000259" key="13">
    <source>
        <dbReference type="PROSITE" id="PS50110"/>
    </source>
</evidence>
<feature type="modified residue" description="4-aspartylphosphate" evidence="9">
    <location>
        <position position="531"/>
    </location>
</feature>
<evidence type="ECO:0000256" key="3">
    <source>
        <dbReference type="ARBA" id="ARBA00022553"/>
    </source>
</evidence>
<reference evidence="15" key="4">
    <citation type="journal article" date="2004" name="J. Biol. Chem.">
        <title>Ligand-induced conformational shift in the N-terminal domain of GRP94, an Hsp90 chaperone.</title>
        <authorList>
            <person name="Immormino R.M."/>
            <person name="Dollins D.E."/>
            <person name="Shaffer P.L."/>
            <person name="Soldano K.L."/>
            <person name="Walker M.A."/>
            <person name="Gewirth D.T."/>
        </authorList>
    </citation>
    <scope>NUCLEOTIDE SEQUENCE</scope>
</reference>
<dbReference type="OrthoDB" id="8570858at2"/>
<dbReference type="Gene3D" id="1.10.287.130">
    <property type="match status" value="1"/>
</dbReference>
<feature type="domain" description="Histidine kinase" evidence="12">
    <location>
        <begin position="226"/>
        <end position="442"/>
    </location>
</feature>
<keyword evidence="15" id="KW-0547">Nucleotide-binding</keyword>
<reference evidence="15" key="2">
    <citation type="journal article" date="2004" name="Cell">
        <title>The Mechanism of Hsp90 regulation by the protein kinase-specific cochaperone p50(cdc37).</title>
        <authorList>
            <person name="Roe S.M."/>
            <person name="Ali M.M."/>
            <person name="Meyer P."/>
            <person name="Vaughan C.K."/>
            <person name="Panaretou B."/>
            <person name="Piper P.W."/>
            <person name="Prodromou C."/>
            <person name="Pearl L.H."/>
        </authorList>
    </citation>
    <scope>NUCLEOTIDE SEQUENCE</scope>
</reference>
<dbReference type="EC" id="2.7.13.3" evidence="2"/>
<dbReference type="SUPFAM" id="SSF55874">
    <property type="entry name" value="ATPase domain of HSP90 chaperone/DNA topoisomerase II/histidine kinase"/>
    <property type="match status" value="1"/>
</dbReference>
<comment type="catalytic activity">
    <reaction evidence="1">
        <text>ATP + protein L-histidine = ADP + protein N-phospho-L-histidine.</text>
        <dbReference type="EC" id="2.7.13.3"/>
    </reaction>
</comment>
<dbReference type="GO" id="GO:0005524">
    <property type="term" value="F:ATP binding"/>
    <property type="evidence" value="ECO:0007669"/>
    <property type="project" value="UniProtKB-KW"/>
</dbReference>
<dbReference type="Pfam" id="PF00072">
    <property type="entry name" value="Response_reg"/>
    <property type="match status" value="1"/>
</dbReference>
<dbReference type="AlphaFoldDB" id="A0A8B6XA44"/>
<evidence type="ECO:0000256" key="8">
    <source>
        <dbReference type="ARBA" id="ARBA00070152"/>
    </source>
</evidence>
<dbReference type="InterPro" id="IPR001789">
    <property type="entry name" value="Sig_transdc_resp-reg_receiver"/>
</dbReference>
<keyword evidence="6" id="KW-0843">Virulence</keyword>
<dbReference type="Pfam" id="PF00512">
    <property type="entry name" value="HisKA"/>
    <property type="match status" value="1"/>
</dbReference>
<feature type="transmembrane region" description="Helical" evidence="11">
    <location>
        <begin position="55"/>
        <end position="72"/>
    </location>
</feature>
<dbReference type="SUPFAM" id="SSF47384">
    <property type="entry name" value="Homodimeric domain of signal transducing histidine kinase"/>
    <property type="match status" value="1"/>
</dbReference>
<dbReference type="InterPro" id="IPR036097">
    <property type="entry name" value="HisK_dim/P_sf"/>
</dbReference>
<dbReference type="SUPFAM" id="SSF52172">
    <property type="entry name" value="CheY-like"/>
    <property type="match status" value="1"/>
</dbReference>
<dbReference type="Gene3D" id="3.40.50.2300">
    <property type="match status" value="1"/>
</dbReference>
<dbReference type="PANTHER" id="PTHR45339:SF1">
    <property type="entry name" value="HYBRID SIGNAL TRANSDUCTION HISTIDINE KINASE J"/>
    <property type="match status" value="1"/>
</dbReference>
<dbReference type="SMART" id="SM00388">
    <property type="entry name" value="HisKA"/>
    <property type="match status" value="1"/>
</dbReference>
<feature type="compositionally biased region" description="Gly residues" evidence="10">
    <location>
        <begin position="451"/>
        <end position="461"/>
    </location>
</feature>
<reference evidence="15" key="3">
    <citation type="journal article" date="2004" name="Chem. Biol.">
        <title>Structure-activity relationships in purine-based inhibitor binding to HSP90 isoforms.</title>
        <authorList>
            <person name="Wright L."/>
            <person name="Barril X."/>
            <person name="Dymock B."/>
            <person name="Sheridan L."/>
            <person name="Surgenor A."/>
            <person name="Beswick M."/>
            <person name="Drysdale M."/>
            <person name="Collier A."/>
            <person name="Massey A."/>
            <person name="Davies N."/>
            <person name="Fink A."/>
            <person name="Fromont C."/>
            <person name="Aherne W."/>
            <person name="Boxall K."/>
            <person name="Sharp S."/>
            <person name="Workman P."/>
            <person name="Hubbard R.E."/>
        </authorList>
    </citation>
    <scope>NUCLEOTIDE SEQUENCE</scope>
</reference>
<proteinExistence type="predicted"/>
<reference evidence="15" key="1">
    <citation type="journal article" date="2004" name="Biochemistry">
        <title>Crystal structure of the C-terminal domain of the two-component system transmitter protein nitrogen regulator II (NRII; NtrB), regulator of nitrogen assimilation in Escherichia coli.</title>
        <authorList>
            <person name="Song Y."/>
            <person name="Peisach D."/>
            <person name="Pioszak A.A."/>
            <person name="Xu Z."/>
            <person name="Ninfa A.J."/>
        </authorList>
    </citation>
    <scope>NUCLEOTIDE SEQUENCE</scope>
</reference>
<dbReference type="PROSITE" id="PS50109">
    <property type="entry name" value="HIS_KIN"/>
    <property type="match status" value="1"/>
</dbReference>
<dbReference type="Pfam" id="PF02518">
    <property type="entry name" value="HATPase_c"/>
    <property type="match status" value="1"/>
</dbReference>
<keyword evidence="11" id="KW-0812">Transmembrane</keyword>
<feature type="compositionally biased region" description="Low complexity" evidence="10">
    <location>
        <begin position="462"/>
        <end position="471"/>
    </location>
</feature>
<evidence type="ECO:0000313" key="15">
    <source>
        <dbReference type="RefSeq" id="WP_051378979.1"/>
    </source>
</evidence>
<dbReference type="PANTHER" id="PTHR45339">
    <property type="entry name" value="HYBRID SIGNAL TRANSDUCTION HISTIDINE KINASE J"/>
    <property type="match status" value="1"/>
</dbReference>
<keyword evidence="3 9" id="KW-0597">Phosphoprotein</keyword>
<keyword evidence="11" id="KW-0472">Membrane</keyword>
<evidence type="ECO:0000256" key="4">
    <source>
        <dbReference type="ARBA" id="ARBA00022729"/>
    </source>
</evidence>
<evidence type="ECO:0000256" key="9">
    <source>
        <dbReference type="PROSITE-ProRule" id="PRU00169"/>
    </source>
</evidence>
<accession>A0A8B6XA44</accession>
<feature type="transmembrane region" description="Helical" evidence="11">
    <location>
        <begin position="163"/>
        <end position="179"/>
    </location>
</feature>
<dbReference type="GO" id="GO:0000155">
    <property type="term" value="F:phosphorelay sensor kinase activity"/>
    <property type="evidence" value="ECO:0007669"/>
    <property type="project" value="InterPro"/>
</dbReference>
<dbReference type="CDD" id="cd17546">
    <property type="entry name" value="REC_hyHK_CKI1_RcsC-like"/>
    <property type="match status" value="1"/>
</dbReference>
<dbReference type="InterPro" id="IPR003661">
    <property type="entry name" value="HisK_dim/P_dom"/>
</dbReference>
<dbReference type="InterPro" id="IPR003594">
    <property type="entry name" value="HATPase_dom"/>
</dbReference>
<dbReference type="Proteomes" id="UP000675920">
    <property type="component" value="Unplaced"/>
</dbReference>
<evidence type="ECO:0000256" key="10">
    <source>
        <dbReference type="SAM" id="MobiDB-lite"/>
    </source>
</evidence>
<dbReference type="CDD" id="cd16922">
    <property type="entry name" value="HATPase_EvgS-ArcB-TorS-like"/>
    <property type="match status" value="1"/>
</dbReference>
<dbReference type="RefSeq" id="WP_051378979.1">
    <property type="nucleotide sequence ID" value="NZ_KI519499.1"/>
</dbReference>
<dbReference type="InterPro" id="IPR036890">
    <property type="entry name" value="HATPase_C_sf"/>
</dbReference>
<keyword evidence="11" id="KW-1133">Transmembrane helix</keyword>
<dbReference type="InterPro" id="IPR011006">
    <property type="entry name" value="CheY-like_superfamily"/>
</dbReference>
<evidence type="ECO:0000256" key="11">
    <source>
        <dbReference type="SAM" id="Phobius"/>
    </source>
</evidence>
<evidence type="ECO:0000259" key="12">
    <source>
        <dbReference type="PROSITE" id="PS50109"/>
    </source>
</evidence>
<protein>
    <recommendedName>
        <fullName evidence="8">Virulence sensor protein BvgS</fullName>
        <ecNumber evidence="2">2.7.13.3</ecNumber>
    </recommendedName>
</protein>
<dbReference type="SMART" id="SM00387">
    <property type="entry name" value="HATPase_c"/>
    <property type="match status" value="1"/>
</dbReference>
<dbReference type="SMART" id="SM00448">
    <property type="entry name" value="REC"/>
    <property type="match status" value="1"/>
</dbReference>
<name>A0A8B6XA44_9BURK</name>
<evidence type="ECO:0000256" key="6">
    <source>
        <dbReference type="ARBA" id="ARBA00023026"/>
    </source>
</evidence>
<keyword evidence="5" id="KW-0902">Two-component regulatory system</keyword>
<feature type="region of interest" description="Disordered" evidence="10">
    <location>
        <begin position="451"/>
        <end position="481"/>
    </location>
</feature>
<keyword evidence="14" id="KW-1185">Reference proteome</keyword>
<dbReference type="FunFam" id="3.30.565.10:FF:000010">
    <property type="entry name" value="Sensor histidine kinase RcsC"/>
    <property type="match status" value="1"/>
</dbReference>
<dbReference type="Gene3D" id="3.30.565.10">
    <property type="entry name" value="Histidine kinase-like ATPase, C-terminal domain"/>
    <property type="match status" value="1"/>
</dbReference>
<dbReference type="InterPro" id="IPR005467">
    <property type="entry name" value="His_kinase_dom"/>
</dbReference>
<keyword evidence="15" id="KW-0067">ATP-binding</keyword>
<keyword evidence="4" id="KW-0732">Signal</keyword>
<dbReference type="CDD" id="cd00082">
    <property type="entry name" value="HisKA"/>
    <property type="match status" value="1"/>
</dbReference>
<evidence type="ECO:0000256" key="1">
    <source>
        <dbReference type="ARBA" id="ARBA00000085"/>
    </source>
</evidence>
<evidence type="ECO:0000256" key="5">
    <source>
        <dbReference type="ARBA" id="ARBA00023012"/>
    </source>
</evidence>